<organism evidence="2 3">
    <name type="scientific">Emticicia soli</name>
    <dbReference type="NCBI Taxonomy" id="2027878"/>
    <lineage>
        <taxon>Bacteria</taxon>
        <taxon>Pseudomonadati</taxon>
        <taxon>Bacteroidota</taxon>
        <taxon>Cytophagia</taxon>
        <taxon>Cytophagales</taxon>
        <taxon>Leadbetterellaceae</taxon>
        <taxon>Emticicia</taxon>
    </lineage>
</organism>
<evidence type="ECO:0000256" key="1">
    <source>
        <dbReference type="SAM" id="SignalP"/>
    </source>
</evidence>
<dbReference type="RefSeq" id="WP_340236792.1">
    <property type="nucleotide sequence ID" value="NZ_JBBEWC010000007.1"/>
</dbReference>
<reference evidence="3" key="1">
    <citation type="journal article" date="2019" name="Int. J. Syst. Evol. Microbiol.">
        <title>The Global Catalogue of Microorganisms (GCM) 10K type strain sequencing project: providing services to taxonomists for standard genome sequencing and annotation.</title>
        <authorList>
            <consortium name="The Broad Institute Genomics Platform"/>
            <consortium name="The Broad Institute Genome Sequencing Center for Infectious Disease"/>
            <person name="Wu L."/>
            <person name="Ma J."/>
        </authorList>
    </citation>
    <scope>NUCLEOTIDE SEQUENCE [LARGE SCALE GENOMIC DNA]</scope>
    <source>
        <strain evidence="3">KCTC 52344</strain>
    </source>
</reference>
<proteinExistence type="predicted"/>
<dbReference type="SUPFAM" id="SSF50939">
    <property type="entry name" value="Sialidases"/>
    <property type="match status" value="1"/>
</dbReference>
<dbReference type="Proteomes" id="UP001597510">
    <property type="component" value="Unassembled WGS sequence"/>
</dbReference>
<feature type="chain" id="PRO_5045340256" evidence="1">
    <location>
        <begin position="25"/>
        <end position="396"/>
    </location>
</feature>
<keyword evidence="1" id="KW-0732">Signal</keyword>
<dbReference type="EMBL" id="JBHULC010000009">
    <property type="protein sequence ID" value="MFD2521478.1"/>
    <property type="molecule type" value="Genomic_DNA"/>
</dbReference>
<dbReference type="InterPro" id="IPR036278">
    <property type="entry name" value="Sialidase_sf"/>
</dbReference>
<evidence type="ECO:0000313" key="3">
    <source>
        <dbReference type="Proteomes" id="UP001597510"/>
    </source>
</evidence>
<evidence type="ECO:0000313" key="2">
    <source>
        <dbReference type="EMBL" id="MFD2521478.1"/>
    </source>
</evidence>
<sequence length="396" mass="44553">MTKYSTLTIISCFFVFAISFSSLGQSVPEPPGTVISYMSKETGKYIGSPSICILPDGTYIASHDEFGPKSKEFASAQTRIFSSTDKGKIWQQIANIDGQFWSNLFVHNDALYIMGTNKHHGNFIIRKSTDKGHTWTIPYSKKTGLLIEGEYHNAPVPVLIHNGRIWRALEYATAPTTRWGKRYSAMMISASVNADLLNADNWRRTNALPYDSTYLDGKFNAWLEGNAVVSKDGKVLDILRVDVPAGNAEVAAFVNISKDGKKASFDAQTGFVPMPGASKKFTIRYDNVSDRYWALLNVVDTLYKTKTPASIRNQLALGSSADLKNWEIHEQLLYHPDISKHGFQYVDWQFEQNDIIFASRTAYDDASGGANNFHDANFLTFHRIEDFRKHVNKTRK</sequence>
<keyword evidence="3" id="KW-1185">Reference proteome</keyword>
<dbReference type="CDD" id="cd15482">
    <property type="entry name" value="Sialidase_non-viral"/>
    <property type="match status" value="1"/>
</dbReference>
<feature type="signal peptide" evidence="1">
    <location>
        <begin position="1"/>
        <end position="24"/>
    </location>
</feature>
<gene>
    <name evidence="2" type="ORF">ACFSR2_11310</name>
</gene>
<protein>
    <submittedName>
        <fullName evidence="2">Sialidase family protein</fullName>
    </submittedName>
</protein>
<accession>A0ABW5J8T3</accession>
<name>A0ABW5J8T3_9BACT</name>
<dbReference type="Gene3D" id="2.120.10.10">
    <property type="match status" value="1"/>
</dbReference>
<comment type="caution">
    <text evidence="2">The sequence shown here is derived from an EMBL/GenBank/DDBJ whole genome shotgun (WGS) entry which is preliminary data.</text>
</comment>